<protein>
    <submittedName>
        <fullName evidence="1">Uncharacterized protein</fullName>
    </submittedName>
</protein>
<accession>A0ACB9FTQ1</accession>
<evidence type="ECO:0000313" key="2">
    <source>
        <dbReference type="Proteomes" id="UP001056120"/>
    </source>
</evidence>
<comment type="caution">
    <text evidence="1">The sequence shown here is derived from an EMBL/GenBank/DDBJ whole genome shotgun (WGS) entry which is preliminary data.</text>
</comment>
<keyword evidence="2" id="KW-1185">Reference proteome</keyword>
<reference evidence="1 2" key="2">
    <citation type="journal article" date="2022" name="Mol. Ecol. Resour.">
        <title>The genomes of chicory, endive, great burdock and yacon provide insights into Asteraceae paleo-polyploidization history and plant inulin production.</title>
        <authorList>
            <person name="Fan W."/>
            <person name="Wang S."/>
            <person name="Wang H."/>
            <person name="Wang A."/>
            <person name="Jiang F."/>
            <person name="Liu H."/>
            <person name="Zhao H."/>
            <person name="Xu D."/>
            <person name="Zhang Y."/>
        </authorList>
    </citation>
    <scope>NUCLEOTIDE SEQUENCE [LARGE SCALE GENOMIC DNA]</scope>
    <source>
        <strain evidence="2">cv. Yunnan</strain>
        <tissue evidence="1">Leaves</tissue>
    </source>
</reference>
<dbReference type="Proteomes" id="UP001056120">
    <property type="component" value="Linkage Group LG16"/>
</dbReference>
<sequence length="251" mass="29176">MKPGREKMVAGVNKSPFLVRGGKGKMVENMNTNEWRRRRSSNSGESLFESSNGLVVARSSFKSLKPGERVYNTVIDVWAEILNYEEKIRAAESPKRLFYSTTTIVEWMLNSKEEDNEKRLTRLRLGIYMAVNRNSKMLDLKTIDMVKDMFVQYLERYKPPKSEEIKKAKIHKVLIYWATTTNVTDCAVFVMRHMEKFMGIHEEFECVFSTNGNRKNAQLKTLRKKYAAHMLLSEANQLKEKVMTEALGKKI</sequence>
<gene>
    <name evidence="1" type="ORF">L1987_49289</name>
</gene>
<evidence type="ECO:0000313" key="1">
    <source>
        <dbReference type="EMBL" id="KAI3774728.1"/>
    </source>
</evidence>
<proteinExistence type="predicted"/>
<dbReference type="EMBL" id="CM042033">
    <property type="protein sequence ID" value="KAI3774728.1"/>
    <property type="molecule type" value="Genomic_DNA"/>
</dbReference>
<organism evidence="1 2">
    <name type="scientific">Smallanthus sonchifolius</name>
    <dbReference type="NCBI Taxonomy" id="185202"/>
    <lineage>
        <taxon>Eukaryota</taxon>
        <taxon>Viridiplantae</taxon>
        <taxon>Streptophyta</taxon>
        <taxon>Embryophyta</taxon>
        <taxon>Tracheophyta</taxon>
        <taxon>Spermatophyta</taxon>
        <taxon>Magnoliopsida</taxon>
        <taxon>eudicotyledons</taxon>
        <taxon>Gunneridae</taxon>
        <taxon>Pentapetalae</taxon>
        <taxon>asterids</taxon>
        <taxon>campanulids</taxon>
        <taxon>Asterales</taxon>
        <taxon>Asteraceae</taxon>
        <taxon>Asteroideae</taxon>
        <taxon>Heliantheae alliance</taxon>
        <taxon>Millerieae</taxon>
        <taxon>Smallanthus</taxon>
    </lineage>
</organism>
<name>A0ACB9FTQ1_9ASTR</name>
<reference evidence="2" key="1">
    <citation type="journal article" date="2022" name="Mol. Ecol. Resour.">
        <title>The genomes of chicory, endive, great burdock and yacon provide insights into Asteraceae palaeo-polyploidization history and plant inulin production.</title>
        <authorList>
            <person name="Fan W."/>
            <person name="Wang S."/>
            <person name="Wang H."/>
            <person name="Wang A."/>
            <person name="Jiang F."/>
            <person name="Liu H."/>
            <person name="Zhao H."/>
            <person name="Xu D."/>
            <person name="Zhang Y."/>
        </authorList>
    </citation>
    <scope>NUCLEOTIDE SEQUENCE [LARGE SCALE GENOMIC DNA]</scope>
    <source>
        <strain evidence="2">cv. Yunnan</strain>
    </source>
</reference>